<evidence type="ECO:0000256" key="8">
    <source>
        <dbReference type="RuleBase" id="RU003953"/>
    </source>
</evidence>
<dbReference type="GO" id="GO:0008033">
    <property type="term" value="P:tRNA processing"/>
    <property type="evidence" value="ECO:0007669"/>
    <property type="project" value="UniProtKB-KW"/>
</dbReference>
<dbReference type="InterPro" id="IPR050264">
    <property type="entry name" value="Bact_CCA-adding_enz_type3_sf"/>
</dbReference>
<dbReference type="PANTHER" id="PTHR46173">
    <property type="entry name" value="CCA TRNA NUCLEOTIDYLTRANSFERASE 1, MITOCHONDRIAL"/>
    <property type="match status" value="1"/>
</dbReference>
<keyword evidence="7" id="KW-0460">Magnesium</keyword>
<evidence type="ECO:0000256" key="3">
    <source>
        <dbReference type="ARBA" id="ARBA00022694"/>
    </source>
</evidence>
<feature type="domain" description="Poly A polymerase head" evidence="9">
    <location>
        <begin position="23"/>
        <end position="154"/>
    </location>
</feature>
<accession>A0A9D1I4R5</accession>
<sequence>MLVKLPKEVRKIMTELQNAGFEVYIEGECIRESVMGRSPYGWDLITDAGIDQMKELFPEAMVLSEKYQILRFEYIEEMPGKDGETEESGIIIDLGRYRTTMPAGGAQDRTDPGETAIKTQLAAKGFTIDAIAENQNEIVDPFGGRDDIKKKLIRAIGDPDSLFKKQPILMLKAARLASECGFDLDRPVYEAILKNKELLKGANVDRIREEFTMLLSAPGTAGKGLGILLETGMVAAVIGQDVVDRLSKREVNDLLLLSQNIDRSKPVEARRLGLFFTCIDKKKIRPAIERLNFDPETEQHLIDAITDMPKLYFAATKPALKKFIYQHGMDRYEYLLNMEKAQRIVFDYHTETKIKSKMYMLDEIQRFKEPIFPEDLKVDAEDLIEAGICKAENAEKVLRMMTEELHTHPRKNTREELMKLAKLYSKNKVAAALRGIHWIR</sequence>
<dbReference type="GO" id="GO:0016779">
    <property type="term" value="F:nucleotidyltransferase activity"/>
    <property type="evidence" value="ECO:0007669"/>
    <property type="project" value="UniProtKB-KW"/>
</dbReference>
<dbReference type="AlphaFoldDB" id="A0A9D1I4R5"/>
<keyword evidence="2 8" id="KW-0808">Transferase</keyword>
<dbReference type="Gene3D" id="1.10.3090.10">
    <property type="entry name" value="cca-adding enzyme, domain 2"/>
    <property type="match status" value="1"/>
</dbReference>
<evidence type="ECO:0000256" key="2">
    <source>
        <dbReference type="ARBA" id="ARBA00022679"/>
    </source>
</evidence>
<reference evidence="11" key="2">
    <citation type="journal article" date="2021" name="PeerJ">
        <title>Extensive microbial diversity within the chicken gut microbiome revealed by metagenomics and culture.</title>
        <authorList>
            <person name="Gilroy R."/>
            <person name="Ravi A."/>
            <person name="Getino M."/>
            <person name="Pursley I."/>
            <person name="Horton D.L."/>
            <person name="Alikhan N.F."/>
            <person name="Baker D."/>
            <person name="Gharbi K."/>
            <person name="Hall N."/>
            <person name="Watson M."/>
            <person name="Adriaenssens E.M."/>
            <person name="Foster-Nyarko E."/>
            <person name="Jarju S."/>
            <person name="Secka A."/>
            <person name="Antonio M."/>
            <person name="Oren A."/>
            <person name="Chaudhuri R.R."/>
            <person name="La Ragione R."/>
            <person name="Hildebrand F."/>
            <person name="Pallen M.J."/>
        </authorList>
    </citation>
    <scope>NUCLEOTIDE SEQUENCE</scope>
    <source>
        <strain evidence="11">11300</strain>
    </source>
</reference>
<comment type="similarity">
    <text evidence="8">Belongs to the tRNA nucleotidyltransferase/poly(A) polymerase family.</text>
</comment>
<dbReference type="EMBL" id="DVMO01000011">
    <property type="protein sequence ID" value="HIU26910.1"/>
    <property type="molecule type" value="Genomic_DNA"/>
</dbReference>
<dbReference type="InterPro" id="IPR032828">
    <property type="entry name" value="PolyA_RNA-bd"/>
</dbReference>
<comment type="cofactor">
    <cofactor evidence="1">
        <name>Mg(2+)</name>
        <dbReference type="ChEBI" id="CHEBI:18420"/>
    </cofactor>
</comment>
<keyword evidence="4" id="KW-0548">Nucleotidyltransferase</keyword>
<evidence type="ECO:0000313" key="11">
    <source>
        <dbReference type="EMBL" id="HIU26910.1"/>
    </source>
</evidence>
<protein>
    <submittedName>
        <fullName evidence="11">Uncharacterized protein</fullName>
    </submittedName>
</protein>
<comment type="caution">
    <text evidence="11">The sequence shown here is derived from an EMBL/GenBank/DDBJ whole genome shotgun (WGS) entry which is preliminary data.</text>
</comment>
<keyword evidence="5" id="KW-0479">Metal-binding</keyword>
<evidence type="ECO:0000313" key="12">
    <source>
        <dbReference type="Proteomes" id="UP000824091"/>
    </source>
</evidence>
<evidence type="ECO:0000256" key="6">
    <source>
        <dbReference type="ARBA" id="ARBA00022741"/>
    </source>
</evidence>
<name>A0A9D1I4R5_9FIRM</name>
<dbReference type="SUPFAM" id="SSF81891">
    <property type="entry name" value="Poly A polymerase C-terminal region-like"/>
    <property type="match status" value="1"/>
</dbReference>
<dbReference type="SUPFAM" id="SSF81301">
    <property type="entry name" value="Nucleotidyltransferase"/>
    <property type="match status" value="1"/>
</dbReference>
<dbReference type="PANTHER" id="PTHR46173:SF1">
    <property type="entry name" value="CCA TRNA NUCLEOTIDYLTRANSFERASE 1, MITOCHONDRIAL"/>
    <property type="match status" value="1"/>
</dbReference>
<dbReference type="Pfam" id="PF12627">
    <property type="entry name" value="PolyA_pol_RNAbd"/>
    <property type="match status" value="1"/>
</dbReference>
<keyword evidence="6" id="KW-0547">Nucleotide-binding</keyword>
<dbReference type="InterPro" id="IPR043519">
    <property type="entry name" value="NT_sf"/>
</dbReference>
<dbReference type="GO" id="GO:0000049">
    <property type="term" value="F:tRNA binding"/>
    <property type="evidence" value="ECO:0007669"/>
    <property type="project" value="TreeGrafter"/>
</dbReference>
<gene>
    <name evidence="11" type="ORF">IAD16_00835</name>
</gene>
<dbReference type="Pfam" id="PF01743">
    <property type="entry name" value="PolyA_pol"/>
    <property type="match status" value="1"/>
</dbReference>
<proteinExistence type="inferred from homology"/>
<evidence type="ECO:0000259" key="9">
    <source>
        <dbReference type="Pfam" id="PF01743"/>
    </source>
</evidence>
<dbReference type="Gene3D" id="3.30.460.10">
    <property type="entry name" value="Beta Polymerase, domain 2"/>
    <property type="match status" value="1"/>
</dbReference>
<evidence type="ECO:0000259" key="10">
    <source>
        <dbReference type="Pfam" id="PF12627"/>
    </source>
</evidence>
<feature type="domain" description="tRNA nucleotidyltransferase/poly(A) polymerase RNA and SrmB- binding" evidence="10">
    <location>
        <begin position="181"/>
        <end position="235"/>
    </location>
</feature>
<dbReference type="GO" id="GO:0046872">
    <property type="term" value="F:metal ion binding"/>
    <property type="evidence" value="ECO:0007669"/>
    <property type="project" value="UniProtKB-KW"/>
</dbReference>
<organism evidence="11 12">
    <name type="scientific">Candidatus Fimisoma avicola</name>
    <dbReference type="NCBI Taxonomy" id="2840826"/>
    <lineage>
        <taxon>Bacteria</taxon>
        <taxon>Bacillati</taxon>
        <taxon>Bacillota</taxon>
        <taxon>Clostridia</taxon>
        <taxon>Eubacteriales</taxon>
        <taxon>Candidatus Fimisoma</taxon>
    </lineage>
</organism>
<evidence type="ECO:0000256" key="1">
    <source>
        <dbReference type="ARBA" id="ARBA00001946"/>
    </source>
</evidence>
<dbReference type="InterPro" id="IPR002646">
    <property type="entry name" value="PolA_pol_head_dom"/>
</dbReference>
<keyword evidence="3" id="KW-0819">tRNA processing</keyword>
<evidence type="ECO:0000256" key="7">
    <source>
        <dbReference type="ARBA" id="ARBA00022842"/>
    </source>
</evidence>
<dbReference type="GO" id="GO:0000166">
    <property type="term" value="F:nucleotide binding"/>
    <property type="evidence" value="ECO:0007669"/>
    <property type="project" value="UniProtKB-KW"/>
</dbReference>
<keyword evidence="8" id="KW-0694">RNA-binding</keyword>
<dbReference type="Proteomes" id="UP000824091">
    <property type="component" value="Unassembled WGS sequence"/>
</dbReference>
<evidence type="ECO:0000256" key="5">
    <source>
        <dbReference type="ARBA" id="ARBA00022723"/>
    </source>
</evidence>
<reference evidence="11" key="1">
    <citation type="submission" date="2020-10" db="EMBL/GenBank/DDBJ databases">
        <authorList>
            <person name="Gilroy R."/>
        </authorList>
    </citation>
    <scope>NUCLEOTIDE SEQUENCE</scope>
    <source>
        <strain evidence="11">11300</strain>
    </source>
</reference>
<evidence type="ECO:0000256" key="4">
    <source>
        <dbReference type="ARBA" id="ARBA00022695"/>
    </source>
</evidence>